<dbReference type="PRINTS" id="PR00320">
    <property type="entry name" value="GPROTEINBRPT"/>
</dbReference>
<reference evidence="5 6" key="1">
    <citation type="journal article" date="2018" name="Genome Biol. Evol.">
        <title>Multiple Roots of Fruiting Body Formation in Amoebozoa.</title>
        <authorList>
            <person name="Hillmann F."/>
            <person name="Forbes G."/>
            <person name="Novohradska S."/>
            <person name="Ferling I."/>
            <person name="Riege K."/>
            <person name="Groth M."/>
            <person name="Westermann M."/>
            <person name="Marz M."/>
            <person name="Spaller T."/>
            <person name="Winckler T."/>
            <person name="Schaap P."/>
            <person name="Glockner G."/>
        </authorList>
    </citation>
    <scope>NUCLEOTIDE SEQUENCE [LARGE SCALE GENOMIC DNA]</scope>
    <source>
        <strain evidence="5 6">Jena</strain>
    </source>
</reference>
<feature type="coiled-coil region" evidence="4">
    <location>
        <begin position="114"/>
        <end position="141"/>
    </location>
</feature>
<gene>
    <name evidence="5" type="ORF">PROFUN_15651</name>
</gene>
<evidence type="ECO:0000256" key="3">
    <source>
        <dbReference type="PROSITE-ProRule" id="PRU00221"/>
    </source>
</evidence>
<dbReference type="PANTHER" id="PTHR19879:SF9">
    <property type="entry name" value="TRANSCRIPTION INITIATION FACTOR TFIID SUBUNIT 5"/>
    <property type="match status" value="1"/>
</dbReference>
<dbReference type="InParanoid" id="A0A2P6MV32"/>
<dbReference type="PROSITE" id="PS50294">
    <property type="entry name" value="WD_REPEATS_REGION"/>
    <property type="match status" value="3"/>
</dbReference>
<dbReference type="Pfam" id="PF00400">
    <property type="entry name" value="WD40"/>
    <property type="match status" value="4"/>
</dbReference>
<dbReference type="Proteomes" id="UP000241769">
    <property type="component" value="Unassembled WGS sequence"/>
</dbReference>
<dbReference type="PROSITE" id="PS00678">
    <property type="entry name" value="WD_REPEATS_1"/>
    <property type="match status" value="1"/>
</dbReference>
<accession>A0A2P6MV32</accession>
<dbReference type="EMBL" id="MDYQ01000375">
    <property type="protein sequence ID" value="PRP75581.1"/>
    <property type="molecule type" value="Genomic_DNA"/>
</dbReference>
<feature type="repeat" description="WD" evidence="3">
    <location>
        <begin position="260"/>
        <end position="301"/>
    </location>
</feature>
<organism evidence="5 6">
    <name type="scientific">Planoprotostelium fungivorum</name>
    <dbReference type="NCBI Taxonomy" id="1890364"/>
    <lineage>
        <taxon>Eukaryota</taxon>
        <taxon>Amoebozoa</taxon>
        <taxon>Evosea</taxon>
        <taxon>Variosea</taxon>
        <taxon>Cavosteliida</taxon>
        <taxon>Cavosteliaceae</taxon>
        <taxon>Planoprotostelium</taxon>
    </lineage>
</organism>
<evidence type="ECO:0000313" key="6">
    <source>
        <dbReference type="Proteomes" id="UP000241769"/>
    </source>
</evidence>
<comment type="caution">
    <text evidence="5">The sequence shown here is derived from an EMBL/GenBank/DDBJ whole genome shotgun (WGS) entry which is preliminary data.</text>
</comment>
<dbReference type="InterPro" id="IPR036322">
    <property type="entry name" value="WD40_repeat_dom_sf"/>
</dbReference>
<dbReference type="InterPro" id="IPR015943">
    <property type="entry name" value="WD40/YVTN_repeat-like_dom_sf"/>
</dbReference>
<evidence type="ECO:0000256" key="2">
    <source>
        <dbReference type="ARBA" id="ARBA00022737"/>
    </source>
</evidence>
<dbReference type="OrthoDB" id="6262491at2759"/>
<dbReference type="PROSITE" id="PS50082">
    <property type="entry name" value="WD_REPEATS_2"/>
    <property type="match status" value="4"/>
</dbReference>
<dbReference type="InterPro" id="IPR019775">
    <property type="entry name" value="WD40_repeat_CS"/>
</dbReference>
<dbReference type="InterPro" id="IPR020472">
    <property type="entry name" value="WD40_PAC1"/>
</dbReference>
<keyword evidence="4" id="KW-0175">Coiled coil</keyword>
<dbReference type="PANTHER" id="PTHR19879">
    <property type="entry name" value="TRANSCRIPTION INITIATION FACTOR TFIID"/>
    <property type="match status" value="1"/>
</dbReference>
<keyword evidence="2" id="KW-0677">Repeat</keyword>
<dbReference type="SMART" id="SM00320">
    <property type="entry name" value="WD40"/>
    <property type="match status" value="7"/>
</dbReference>
<keyword evidence="1 3" id="KW-0853">WD repeat</keyword>
<dbReference type="AlphaFoldDB" id="A0A2P6MV32"/>
<evidence type="ECO:0000313" key="5">
    <source>
        <dbReference type="EMBL" id="PRP75581.1"/>
    </source>
</evidence>
<proteinExistence type="predicted"/>
<evidence type="ECO:0000256" key="4">
    <source>
        <dbReference type="SAM" id="Coils"/>
    </source>
</evidence>
<dbReference type="Gene3D" id="2.130.10.10">
    <property type="entry name" value="YVTN repeat-like/Quinoprotein amine dehydrogenase"/>
    <property type="match status" value="2"/>
</dbReference>
<evidence type="ECO:0000256" key="1">
    <source>
        <dbReference type="ARBA" id="ARBA00022574"/>
    </source>
</evidence>
<feature type="repeat" description="WD" evidence="3">
    <location>
        <begin position="218"/>
        <end position="259"/>
    </location>
</feature>
<protein>
    <submittedName>
        <fullName evidence="5">Uncharacterized protein</fullName>
    </submittedName>
</protein>
<sequence>MSMELLSLRSLLFDPLSGSAFYLVSSVSFSHLQNTPGFPIFGSTLKGIREHTPSLMADNINTVTPAPAVSNLLSISGHDFIILLLTIIAERSTSTSVPAKIGTNQPDSYYRNQAEKFDKENKQLKAKLDTIERENRDLKKSLYELSFRYDHLSSQLLKPLKPFNIDHLVVENAEDNKANSMTSSAGYVAGQNATARTSSTTLRKPVVDQRHLFCRQTLKGHNAAVYAVNFSPCGKYISSGSFDKSVRLWDSATGQPMGVLQEHQLSVSDLSWSHDSLQILSGSFDHTAKLWDVESSKMISSYDISGFTQTVLFDSQDSNCFFAGCTHRRIYSFDRRQTENSTFFENDAMINSLYVYRDGLYIMSGDSHGRIKLWDKRKGSVVSETTIAFDGKQIPISCLHVSKAARTDEEGRYLGVNCYDNVLRVYDRGAIPGHVAPTSSSKMDLLHSMSHYKNKNYPITSSFFIGKNHSDSNCEEDEAFEEKTVDDSFLLATGSADSQVYIFNVSGVEGSHILLQRLEGHTDKVYSVNFHPFDPILASASADGTVRLWSN</sequence>
<feature type="repeat" description="WD" evidence="3">
    <location>
        <begin position="343"/>
        <end position="384"/>
    </location>
</feature>
<dbReference type="STRING" id="1890364.A0A2P6MV32"/>
<name>A0A2P6MV32_9EUKA</name>
<dbReference type="SUPFAM" id="SSF50978">
    <property type="entry name" value="WD40 repeat-like"/>
    <property type="match status" value="1"/>
</dbReference>
<keyword evidence="6" id="KW-1185">Reference proteome</keyword>
<feature type="repeat" description="WD" evidence="3">
    <location>
        <begin position="518"/>
        <end position="551"/>
    </location>
</feature>
<dbReference type="InterPro" id="IPR001680">
    <property type="entry name" value="WD40_rpt"/>
</dbReference>
<dbReference type="CDD" id="cd00200">
    <property type="entry name" value="WD40"/>
    <property type="match status" value="1"/>
</dbReference>